<feature type="domain" description="Tyr recombinase" evidence="3">
    <location>
        <begin position="66"/>
        <end position="277"/>
    </location>
</feature>
<feature type="compositionally biased region" description="Polar residues" evidence="2">
    <location>
        <begin position="35"/>
        <end position="48"/>
    </location>
</feature>
<name>A0ABV1X227_9ACTN</name>
<reference evidence="4 5" key="1">
    <citation type="submission" date="2024-06" db="EMBL/GenBank/DDBJ databases">
        <title>The Natural Products Discovery Center: Release of the First 8490 Sequenced Strains for Exploring Actinobacteria Biosynthetic Diversity.</title>
        <authorList>
            <person name="Kalkreuter E."/>
            <person name="Kautsar S.A."/>
            <person name="Yang D."/>
            <person name="Bader C.D."/>
            <person name="Teijaro C.N."/>
            <person name="Fluegel L."/>
            <person name="Davis C.M."/>
            <person name="Simpson J.R."/>
            <person name="Lauterbach L."/>
            <person name="Steele A.D."/>
            <person name="Gui C."/>
            <person name="Meng S."/>
            <person name="Li G."/>
            <person name="Viehrig K."/>
            <person name="Ye F."/>
            <person name="Su P."/>
            <person name="Kiefer A.F."/>
            <person name="Nichols A."/>
            <person name="Cepeda A.J."/>
            <person name="Yan W."/>
            <person name="Fan B."/>
            <person name="Jiang Y."/>
            <person name="Adhikari A."/>
            <person name="Zheng C.-J."/>
            <person name="Schuster L."/>
            <person name="Cowan T.M."/>
            <person name="Smanski M.J."/>
            <person name="Chevrette M.G."/>
            <person name="De Carvalho L.P.S."/>
            <person name="Shen B."/>
        </authorList>
    </citation>
    <scope>NUCLEOTIDE SEQUENCE [LARGE SCALE GENOMIC DNA]</scope>
    <source>
        <strain evidence="4 5">NPDC000234</strain>
    </source>
</reference>
<gene>
    <name evidence="4" type="ORF">ABT404_26985</name>
</gene>
<proteinExistence type="predicted"/>
<dbReference type="EMBL" id="JBEPEK010000219">
    <property type="protein sequence ID" value="MER7183072.1"/>
    <property type="molecule type" value="Genomic_DNA"/>
</dbReference>
<dbReference type="Proteomes" id="UP001474181">
    <property type="component" value="Unassembled WGS sequence"/>
</dbReference>
<dbReference type="InterPro" id="IPR011010">
    <property type="entry name" value="DNA_brk_join_enz"/>
</dbReference>
<dbReference type="RefSeq" id="WP_350784089.1">
    <property type="nucleotide sequence ID" value="NZ_JBEPEK010000219.1"/>
</dbReference>
<dbReference type="InterPro" id="IPR002104">
    <property type="entry name" value="Integrase_catalytic"/>
</dbReference>
<feature type="region of interest" description="Disordered" evidence="2">
    <location>
        <begin position="1"/>
        <end position="70"/>
    </location>
</feature>
<dbReference type="Gene3D" id="1.10.443.10">
    <property type="entry name" value="Intergrase catalytic core"/>
    <property type="match status" value="1"/>
</dbReference>
<organism evidence="4 5">
    <name type="scientific">Streptomyces hyaluromycini</name>
    <dbReference type="NCBI Taxonomy" id="1377993"/>
    <lineage>
        <taxon>Bacteria</taxon>
        <taxon>Bacillati</taxon>
        <taxon>Actinomycetota</taxon>
        <taxon>Actinomycetes</taxon>
        <taxon>Kitasatosporales</taxon>
        <taxon>Streptomycetaceae</taxon>
        <taxon>Streptomyces</taxon>
    </lineage>
</organism>
<dbReference type="SUPFAM" id="SSF56349">
    <property type="entry name" value="DNA breaking-rejoining enzymes"/>
    <property type="match status" value="1"/>
</dbReference>
<keyword evidence="5" id="KW-1185">Reference proteome</keyword>
<dbReference type="CDD" id="cd00397">
    <property type="entry name" value="DNA_BRE_C"/>
    <property type="match status" value="1"/>
</dbReference>
<protein>
    <submittedName>
        <fullName evidence="4">Site-specific integrase</fullName>
    </submittedName>
</protein>
<comment type="caution">
    <text evidence="4">The sequence shown here is derived from an EMBL/GenBank/DDBJ whole genome shotgun (WGS) entry which is preliminary data.</text>
</comment>
<evidence type="ECO:0000259" key="3">
    <source>
        <dbReference type="PROSITE" id="PS51898"/>
    </source>
</evidence>
<evidence type="ECO:0000256" key="1">
    <source>
        <dbReference type="ARBA" id="ARBA00023172"/>
    </source>
</evidence>
<evidence type="ECO:0000313" key="5">
    <source>
        <dbReference type="Proteomes" id="UP001474181"/>
    </source>
</evidence>
<evidence type="ECO:0000313" key="4">
    <source>
        <dbReference type="EMBL" id="MER7183072.1"/>
    </source>
</evidence>
<feature type="compositionally biased region" description="Basic and acidic residues" evidence="2">
    <location>
        <begin position="19"/>
        <end position="31"/>
    </location>
</feature>
<keyword evidence="1" id="KW-0233">DNA recombination</keyword>
<dbReference type="InterPro" id="IPR013762">
    <property type="entry name" value="Integrase-like_cat_sf"/>
</dbReference>
<accession>A0ABV1X227</accession>
<dbReference type="PROSITE" id="PS51898">
    <property type="entry name" value="TYR_RECOMBINASE"/>
    <property type="match status" value="1"/>
</dbReference>
<sequence>MRRQELPGTAPPVLVGGARPDDRPTVFEAKLDGWASQQRSRQLRSTTIDPRERSTPAGLGEAEDGPDRRPMSRHELQAFFDHADGRVQRTVDGGRKGAMAALRDTMMFKVMYAYGLRRGEVVRLDVPDLRPDPRVPQWGRYGSLHVRHAGSAGGSPPGERVVLSLPEFDWAVEGLRQWVELARPRMRGEAYPALWLTERASRVTGSYLDRRFAELRDELGFAKDLVPECLRQSYIAHLIDVGCPEPFVRAQVGHAVSSATAAAPPAGDGFRNAVPARMSDRAGAHREGGP</sequence>
<evidence type="ECO:0000256" key="2">
    <source>
        <dbReference type="SAM" id="MobiDB-lite"/>
    </source>
</evidence>
<dbReference type="Pfam" id="PF00589">
    <property type="entry name" value="Phage_integrase"/>
    <property type="match status" value="1"/>
</dbReference>